<dbReference type="EMBL" id="JH795295">
    <property type="protein sequence ID" value="ELQ63027.1"/>
    <property type="molecule type" value="Genomic_DNA"/>
</dbReference>
<proteinExistence type="inferred from homology"/>
<gene>
    <name evidence="6" type="ORF">OOW_P131scaffold01023g5</name>
</gene>
<reference evidence="6" key="1">
    <citation type="journal article" date="2012" name="PLoS Genet.">
        <title>Comparative analysis of the genomes of two field isolates of the rice blast fungus Magnaporthe oryzae.</title>
        <authorList>
            <person name="Xue M."/>
            <person name="Yang J."/>
            <person name="Li Z."/>
            <person name="Hu S."/>
            <person name="Yao N."/>
            <person name="Dean R.A."/>
            <person name="Zhao W."/>
            <person name="Shen M."/>
            <person name="Zhang H."/>
            <person name="Li C."/>
            <person name="Liu L."/>
            <person name="Cao L."/>
            <person name="Xu X."/>
            <person name="Xing Y."/>
            <person name="Hsiang T."/>
            <person name="Zhang Z."/>
            <person name="Xu J.R."/>
            <person name="Peng Y.L."/>
        </authorList>
    </citation>
    <scope>NUCLEOTIDE SEQUENCE [LARGE SCALE GENOMIC DNA]</scope>
    <source>
        <strain evidence="6">P131</strain>
    </source>
</reference>
<dbReference type="Gene3D" id="6.10.110.10">
    <property type="match status" value="1"/>
</dbReference>
<evidence type="ECO:0000313" key="6">
    <source>
        <dbReference type="EMBL" id="ELQ63027.1"/>
    </source>
</evidence>
<dbReference type="InterPro" id="IPR038213">
    <property type="entry name" value="IFI6/IFI27-like_sf"/>
</dbReference>
<keyword evidence="5" id="KW-0472">Membrane</keyword>
<evidence type="ECO:0000256" key="5">
    <source>
        <dbReference type="ARBA" id="ARBA00023136"/>
    </source>
</evidence>
<name>L7J4B9_PYRO1</name>
<dbReference type="GO" id="GO:0016020">
    <property type="term" value="C:membrane"/>
    <property type="evidence" value="ECO:0007669"/>
    <property type="project" value="UniProtKB-SubCell"/>
</dbReference>
<evidence type="ECO:0000256" key="2">
    <source>
        <dbReference type="ARBA" id="ARBA00007262"/>
    </source>
</evidence>
<dbReference type="InterPro" id="IPR009311">
    <property type="entry name" value="IFI6/IFI27-like"/>
</dbReference>
<dbReference type="PANTHER" id="PTHR16932">
    <property type="entry name" value="INTERFERON ALPHA-INDUCIBLE PROTEIN 27"/>
    <property type="match status" value="1"/>
</dbReference>
<organism>
    <name type="scientific">Pyricularia oryzae (strain P131)</name>
    <name type="common">Rice blast fungus</name>
    <name type="synonym">Magnaporthe oryzae</name>
    <dbReference type="NCBI Taxonomy" id="1143193"/>
    <lineage>
        <taxon>Eukaryota</taxon>
        <taxon>Fungi</taxon>
        <taxon>Dikarya</taxon>
        <taxon>Ascomycota</taxon>
        <taxon>Pezizomycotina</taxon>
        <taxon>Sordariomycetes</taxon>
        <taxon>Sordariomycetidae</taxon>
        <taxon>Magnaporthales</taxon>
        <taxon>Pyriculariaceae</taxon>
        <taxon>Pyricularia</taxon>
    </lineage>
</organism>
<dbReference type="AlphaFoldDB" id="L7J4B9"/>
<comment type="subcellular location">
    <subcellularLocation>
        <location evidence="1">Membrane</location>
        <topology evidence="1">Multi-pass membrane protein</topology>
    </subcellularLocation>
</comment>
<keyword evidence="4" id="KW-1133">Transmembrane helix</keyword>
<dbReference type="PANTHER" id="PTHR16932:SF18">
    <property type="entry name" value="INTERFERON, ALPHA-INDUCIBLE PROTEIN 27-LIKE 2"/>
    <property type="match status" value="1"/>
</dbReference>
<keyword evidence="3" id="KW-0812">Transmembrane</keyword>
<sequence length="177" mass="17767">MQNPSKVEAGKLLKMAFNAAKETGKRVFEVILDPAAHAARAAPADLCMAVAAIAGATGITMFSAPAVIALPTLGAVGFSASGPIAGSIAAATQSGNGSVVTPSLFATCQSAAMGGYGAATVLGAVQAAGGAVTALATALILRMESWVAADCTSDLYYHETSQKYDLREGKITNCNRN</sequence>
<comment type="similarity">
    <text evidence="2">Belongs to the IFI6/IFI27 family.</text>
</comment>
<protein>
    <submittedName>
        <fullName evidence="6">Uncharacterized protein</fullName>
    </submittedName>
</protein>
<evidence type="ECO:0000256" key="3">
    <source>
        <dbReference type="ARBA" id="ARBA00022692"/>
    </source>
</evidence>
<evidence type="ECO:0000256" key="1">
    <source>
        <dbReference type="ARBA" id="ARBA00004141"/>
    </source>
</evidence>
<evidence type="ECO:0000256" key="4">
    <source>
        <dbReference type="ARBA" id="ARBA00022989"/>
    </source>
</evidence>
<accession>L7J4B9</accession>